<reference key="2">
    <citation type="submission" date="2011-10" db="EMBL/GenBank/DDBJ databases">
        <title>The genome and transcriptome sequence of Clonorchis sinensis provide insights into the carcinogenic liver fluke.</title>
        <authorList>
            <person name="Wang X."/>
            <person name="Huang Y."/>
            <person name="Chen W."/>
            <person name="Liu H."/>
            <person name="Guo L."/>
            <person name="Chen Y."/>
            <person name="Luo F."/>
            <person name="Zhou W."/>
            <person name="Sun J."/>
            <person name="Mao Q."/>
            <person name="Liang P."/>
            <person name="Zhou C."/>
            <person name="Tian Y."/>
            <person name="Men J."/>
            <person name="Lv X."/>
            <person name="Huang L."/>
            <person name="Zhou J."/>
            <person name="Hu Y."/>
            <person name="Li R."/>
            <person name="Zhang F."/>
            <person name="Lei H."/>
            <person name="Li X."/>
            <person name="Hu X."/>
            <person name="Liang C."/>
            <person name="Xu J."/>
            <person name="Wu Z."/>
            <person name="Yu X."/>
        </authorList>
    </citation>
    <scope>NUCLEOTIDE SEQUENCE</scope>
    <source>
        <strain>Henan</strain>
    </source>
</reference>
<name>G7YE77_CLOSI</name>
<gene>
    <name evidence="1" type="ORF">CLF_105796</name>
</gene>
<accession>G7YE77</accession>
<dbReference type="Proteomes" id="UP000008909">
    <property type="component" value="Unassembled WGS sequence"/>
</dbReference>
<organism evidence="1 2">
    <name type="scientific">Clonorchis sinensis</name>
    <name type="common">Chinese liver fluke</name>
    <dbReference type="NCBI Taxonomy" id="79923"/>
    <lineage>
        <taxon>Eukaryota</taxon>
        <taxon>Metazoa</taxon>
        <taxon>Spiralia</taxon>
        <taxon>Lophotrochozoa</taxon>
        <taxon>Platyhelminthes</taxon>
        <taxon>Trematoda</taxon>
        <taxon>Digenea</taxon>
        <taxon>Opisthorchiida</taxon>
        <taxon>Opisthorchiata</taxon>
        <taxon>Opisthorchiidae</taxon>
        <taxon>Clonorchis</taxon>
    </lineage>
</organism>
<evidence type="ECO:0000313" key="1">
    <source>
        <dbReference type="EMBL" id="GAA51260.1"/>
    </source>
</evidence>
<evidence type="ECO:0000313" key="2">
    <source>
        <dbReference type="Proteomes" id="UP000008909"/>
    </source>
</evidence>
<protein>
    <submittedName>
        <fullName evidence="1">Uncharacterized protein</fullName>
    </submittedName>
</protein>
<dbReference type="AlphaFoldDB" id="G7YE77"/>
<proteinExistence type="predicted"/>
<sequence>MAFAPVDDRYNLVVLVKSSANQSHQNIFACSDVMIQMRPTPIRMIAPVYENHCSNATDVSLDPTNSATTYNWSKNYPVTQLKHVSTVSKHFVYSYTVDEAKNAQFIVTYQSCTVQFRSELVLLLKSFNWSRSKLKSYEALYGWRSSVVSISRNSSSKFRTHDIPHQCDLVKWLTSRSDFPDPFNTDEEPRTVCVKPTAITHARRYRWCGPEGLNSTAESAKPSAGHL</sequence>
<reference evidence="1" key="1">
    <citation type="journal article" date="2011" name="Genome Biol.">
        <title>The draft genome of the carcinogenic human liver fluke Clonorchis sinensis.</title>
        <authorList>
            <person name="Wang X."/>
            <person name="Chen W."/>
            <person name="Huang Y."/>
            <person name="Sun J."/>
            <person name="Men J."/>
            <person name="Liu H."/>
            <person name="Luo F."/>
            <person name="Guo L."/>
            <person name="Lv X."/>
            <person name="Deng C."/>
            <person name="Zhou C."/>
            <person name="Fan Y."/>
            <person name="Li X."/>
            <person name="Huang L."/>
            <person name="Hu Y."/>
            <person name="Liang C."/>
            <person name="Hu X."/>
            <person name="Xu J."/>
            <person name="Yu X."/>
        </authorList>
    </citation>
    <scope>NUCLEOTIDE SEQUENCE [LARGE SCALE GENOMIC DNA]</scope>
    <source>
        <strain evidence="1">Henan</strain>
    </source>
</reference>
<keyword evidence="2" id="KW-1185">Reference proteome</keyword>
<dbReference type="EMBL" id="DF143131">
    <property type="protein sequence ID" value="GAA51260.1"/>
    <property type="molecule type" value="Genomic_DNA"/>
</dbReference>